<proteinExistence type="predicted"/>
<evidence type="ECO:0000313" key="4">
    <source>
        <dbReference type="Proteomes" id="UP000321412"/>
    </source>
</evidence>
<organism evidence="3 4">
    <name type="scientific">Lujinxingia vulgaris</name>
    <dbReference type="NCBI Taxonomy" id="2600176"/>
    <lineage>
        <taxon>Bacteria</taxon>
        <taxon>Deltaproteobacteria</taxon>
        <taxon>Bradymonadales</taxon>
        <taxon>Lujinxingiaceae</taxon>
        <taxon>Lujinxingia</taxon>
    </lineage>
</organism>
<evidence type="ECO:0000313" key="3">
    <source>
        <dbReference type="EMBL" id="TXD35242.1"/>
    </source>
</evidence>
<feature type="chain" id="PRO_5022907501" description="DUF5683 domain-containing protein" evidence="2">
    <location>
        <begin position="29"/>
        <end position="337"/>
    </location>
</feature>
<comment type="caution">
    <text evidence="3">The sequence shown here is derived from an EMBL/GenBank/DDBJ whole genome shotgun (WGS) entry which is preliminary data.</text>
</comment>
<name>A0A5C6X275_9DELT</name>
<dbReference type="RefSeq" id="WP_146982704.1">
    <property type="nucleotide sequence ID" value="NZ_VOSM01000010.1"/>
</dbReference>
<evidence type="ECO:0000256" key="1">
    <source>
        <dbReference type="SAM" id="Phobius"/>
    </source>
</evidence>
<feature type="transmembrane region" description="Helical" evidence="1">
    <location>
        <begin position="275"/>
        <end position="297"/>
    </location>
</feature>
<keyword evidence="2" id="KW-0732">Signal</keyword>
<reference evidence="3 4" key="1">
    <citation type="submission" date="2019-08" db="EMBL/GenBank/DDBJ databases">
        <title>Bradymonadales sp. TMQ4.</title>
        <authorList>
            <person name="Liang Q."/>
        </authorList>
    </citation>
    <scope>NUCLEOTIDE SEQUENCE [LARGE SCALE GENOMIC DNA]</scope>
    <source>
        <strain evidence="3 4">TMQ4</strain>
    </source>
</reference>
<evidence type="ECO:0000256" key="2">
    <source>
        <dbReference type="SAM" id="SignalP"/>
    </source>
</evidence>
<feature type="signal peptide" evidence="2">
    <location>
        <begin position="1"/>
        <end position="28"/>
    </location>
</feature>
<gene>
    <name evidence="3" type="ORF">FRC98_17400</name>
</gene>
<keyword evidence="1" id="KW-0812">Transmembrane</keyword>
<feature type="transmembrane region" description="Helical" evidence="1">
    <location>
        <begin position="214"/>
        <end position="235"/>
    </location>
</feature>
<evidence type="ECO:0008006" key="5">
    <source>
        <dbReference type="Google" id="ProtNLM"/>
    </source>
</evidence>
<dbReference type="OrthoDB" id="5489550at2"/>
<protein>
    <recommendedName>
        <fullName evidence="5">DUF5683 domain-containing protein</fullName>
    </recommendedName>
</protein>
<sequence>MRILSRQLAAALIALALALALLPATALAQGMTFDEEDVEPIDEDGMTFDVEDVQEFEETPAGTNVPAVGVLAVPLSGLSSGDREALQEALREAVSTIPNIAVFGDADLLPAIQDRDPEYCSAESLCLANVGRAAQVDRIVQARVSRSGMGYTLNIDYFDVRDRLFLNYHTNSDLGSFSAVLDAVQAGVNDVFGVRDRRPEDPGYVERDVDVRRIMAFATAGLSAVSLGTGIFFGLKVDDGLAEIEQYSRNEDGTYTDLTQREAQRLQRDIESDALSANVFYVLSGGLAVTSVLLFVLDGDDAEELAVGQGDQPWYRAVRLSPSVSTDGVGVGARLRF</sequence>
<dbReference type="EMBL" id="VOSM01000010">
    <property type="protein sequence ID" value="TXD35242.1"/>
    <property type="molecule type" value="Genomic_DNA"/>
</dbReference>
<keyword evidence="1" id="KW-1133">Transmembrane helix</keyword>
<dbReference type="AlphaFoldDB" id="A0A5C6X275"/>
<keyword evidence="1" id="KW-0472">Membrane</keyword>
<accession>A0A5C6X275</accession>
<dbReference type="Proteomes" id="UP000321412">
    <property type="component" value="Unassembled WGS sequence"/>
</dbReference>
<keyword evidence="4" id="KW-1185">Reference proteome</keyword>